<evidence type="ECO:0000313" key="2">
    <source>
        <dbReference type="Proteomes" id="UP000267469"/>
    </source>
</evidence>
<evidence type="ECO:0000313" key="1">
    <source>
        <dbReference type="EMBL" id="RNL83707.1"/>
    </source>
</evidence>
<sequence>MLGLIPMLMGCISRDQCNNKKPIEGIYKNTFVKQAENILIIKPDGTFEQVFTKDSLTKKNHGTWEFFKESCDVRFKNLIFLHDVPSEYIRDEIYKYPAIHRNDDILFIDHYDVSFYRKE</sequence>
<keyword evidence="2" id="KW-1185">Reference proteome</keyword>
<accession>A0A3N0E787</accession>
<dbReference type="Proteomes" id="UP000267469">
    <property type="component" value="Unassembled WGS sequence"/>
</dbReference>
<protein>
    <submittedName>
        <fullName evidence="1">Uncharacterized protein</fullName>
    </submittedName>
</protein>
<organism evidence="1 2">
    <name type="scientific">Sinomicrobium pectinilyticum</name>
    <dbReference type="NCBI Taxonomy" id="1084421"/>
    <lineage>
        <taxon>Bacteria</taxon>
        <taxon>Pseudomonadati</taxon>
        <taxon>Bacteroidota</taxon>
        <taxon>Flavobacteriia</taxon>
        <taxon>Flavobacteriales</taxon>
        <taxon>Flavobacteriaceae</taxon>
        <taxon>Sinomicrobium</taxon>
    </lineage>
</organism>
<gene>
    <name evidence="1" type="ORF">ED312_14580</name>
</gene>
<comment type="caution">
    <text evidence="1">The sequence shown here is derived from an EMBL/GenBank/DDBJ whole genome shotgun (WGS) entry which is preliminary data.</text>
</comment>
<name>A0A3N0E787_SINP1</name>
<reference evidence="1 2" key="1">
    <citation type="submission" date="2018-10" db="EMBL/GenBank/DDBJ databases">
        <title>Sinomicrobium pectinilyticum sp. nov., a pectinase-producing bacterium isolated from alkaline and saline soil, and emended description of the genus Sinomicrobium.</title>
        <authorList>
            <person name="Cheng B."/>
            <person name="Li C."/>
            <person name="Lai Q."/>
            <person name="Du M."/>
            <person name="Shao Z."/>
            <person name="Xu P."/>
            <person name="Yang C."/>
        </authorList>
    </citation>
    <scope>NUCLEOTIDE SEQUENCE [LARGE SCALE GENOMIC DNA]</scope>
    <source>
        <strain evidence="1 2">5DNS001</strain>
    </source>
</reference>
<dbReference type="AlphaFoldDB" id="A0A3N0E787"/>
<dbReference type="EMBL" id="RJTM01000102">
    <property type="protein sequence ID" value="RNL83707.1"/>
    <property type="molecule type" value="Genomic_DNA"/>
</dbReference>
<proteinExistence type="predicted"/>